<dbReference type="STRING" id="32024.GCA_000788295_00943"/>
<reference evidence="1 2" key="1">
    <citation type="submission" date="2018-06" db="EMBL/GenBank/DDBJ databases">
        <authorList>
            <consortium name="Pathogen Informatics"/>
            <person name="Doyle S."/>
        </authorList>
    </citation>
    <scope>NUCLEOTIDE SEQUENCE [LARGE SCALE GENOMIC DNA]</scope>
    <source>
        <strain evidence="1 2">NCTC12475</strain>
    </source>
</reference>
<dbReference type="EMBL" id="UFVD01000001">
    <property type="protein sequence ID" value="SUX10517.1"/>
    <property type="molecule type" value="Genomic_DNA"/>
</dbReference>
<dbReference type="InterPro" id="IPR028082">
    <property type="entry name" value="Peripla_BP_I"/>
</dbReference>
<keyword evidence="2" id="KW-1185">Reference proteome</keyword>
<gene>
    <name evidence="1" type="ORF">NCTC12475_00714</name>
</gene>
<proteinExistence type="predicted"/>
<evidence type="ECO:0000313" key="2">
    <source>
        <dbReference type="Proteomes" id="UP000254920"/>
    </source>
</evidence>
<name>A0A381DJ16_9BACT</name>
<sequence>MKKIVIILMLMVSFLIAKKEEIKSFIPPVSEEWINLEIEPCDDKCLKKLIDENMLASFLSRFEGSKDAQLNKIYATYVTKSISKEPFNMPADFDQTTIAVIIPQKVIKSYSIIVNNAILSYIIRQNANLNVKFFLIGDESSSSISSATNAIKSQNIKFIIAPMTANGVRNLAQNIQNDILVFVPTIHKKAVGEMDSNFIFGGIDYEAQISKLLMYANSNVATFSDGSSLGNMLDGYVNNLSGGVIYGSIMQSGNLDLKREISGNSRLKNSSVFFNVPMVKAALLASQLKIYNADTYALLSTQINYDPMLLNFAQYSDIKNMYLATSITSVDQNLESINSILKQALKYDWIAYSTSVGMDYIYSLINPSANKIFNENIVNSQVVYDTLIYKTTPYGFELATQPNLEQNGVSQ</sequence>
<dbReference type="OrthoDB" id="5337863at2"/>
<dbReference type="RefSeq" id="WP_089182915.1">
    <property type="nucleotide sequence ID" value="NZ_CP043427.1"/>
</dbReference>
<protein>
    <submittedName>
        <fullName evidence="1">Periplasmic protein</fullName>
    </submittedName>
</protein>
<accession>A0A381DJ16</accession>
<organism evidence="1 2">
    <name type="scientific">Campylobacter sputorum subsp. sputorum</name>
    <dbReference type="NCBI Taxonomy" id="32024"/>
    <lineage>
        <taxon>Bacteria</taxon>
        <taxon>Pseudomonadati</taxon>
        <taxon>Campylobacterota</taxon>
        <taxon>Epsilonproteobacteria</taxon>
        <taxon>Campylobacterales</taxon>
        <taxon>Campylobacteraceae</taxon>
        <taxon>Campylobacter</taxon>
    </lineage>
</organism>
<dbReference type="GeneID" id="93091149"/>
<evidence type="ECO:0000313" key="1">
    <source>
        <dbReference type="EMBL" id="SUX10517.1"/>
    </source>
</evidence>
<dbReference type="AlphaFoldDB" id="A0A381DJ16"/>
<dbReference type="SUPFAM" id="SSF53822">
    <property type="entry name" value="Periplasmic binding protein-like I"/>
    <property type="match status" value="1"/>
</dbReference>
<dbReference type="Proteomes" id="UP000254920">
    <property type="component" value="Unassembled WGS sequence"/>
</dbReference>